<evidence type="ECO:0000313" key="9">
    <source>
        <dbReference type="EMBL" id="MCI4683956.1"/>
    </source>
</evidence>
<dbReference type="NCBIfam" id="TIGR01174">
    <property type="entry name" value="ftsA"/>
    <property type="match status" value="1"/>
</dbReference>
<evidence type="ECO:0000313" key="10">
    <source>
        <dbReference type="Proteomes" id="UP001139104"/>
    </source>
</evidence>
<dbReference type="SMART" id="SM00842">
    <property type="entry name" value="FtsA"/>
    <property type="match status" value="1"/>
</dbReference>
<comment type="subcellular location">
    <subcellularLocation>
        <location evidence="5">Cell membrane</location>
        <topology evidence="5">Peripheral membrane protein</topology>
        <orientation evidence="5">Cytoplasmic side</orientation>
    </subcellularLocation>
    <text evidence="5">Localizes to the Z ring in an FtsZ-dependent manner. Targeted to the membrane through a conserved C-terminal amphipathic helix.</text>
</comment>
<evidence type="ECO:0000256" key="5">
    <source>
        <dbReference type="HAMAP-Rule" id="MF_02033"/>
    </source>
</evidence>
<dbReference type="HAMAP" id="MF_02033">
    <property type="entry name" value="FtsA"/>
    <property type="match status" value="1"/>
</dbReference>
<evidence type="ECO:0000256" key="3">
    <source>
        <dbReference type="ARBA" id="ARBA00023136"/>
    </source>
</evidence>
<comment type="function">
    <text evidence="5 6">Cell division protein that is involved in the assembly of the Z ring. May serve as a membrane anchor for the Z ring.</text>
</comment>
<comment type="similarity">
    <text evidence="5 6">Belongs to the FtsA/MreB family.</text>
</comment>
<comment type="caution">
    <text evidence="9">The sequence shown here is derived from an EMBL/GenBank/DDBJ whole genome shotgun (WGS) entry which is preliminary data.</text>
</comment>
<dbReference type="CDD" id="cd24048">
    <property type="entry name" value="ASKHA_NBD_FtsA"/>
    <property type="match status" value="1"/>
</dbReference>
<dbReference type="InterPro" id="IPR043129">
    <property type="entry name" value="ATPase_NBD"/>
</dbReference>
<dbReference type="InterPro" id="IPR020823">
    <property type="entry name" value="Cell_div_FtsA"/>
</dbReference>
<dbReference type="InterPro" id="IPR003494">
    <property type="entry name" value="SHS2_FtsA"/>
</dbReference>
<evidence type="ECO:0000256" key="7">
    <source>
        <dbReference type="SAM" id="MobiDB-lite"/>
    </source>
</evidence>
<evidence type="ECO:0000256" key="6">
    <source>
        <dbReference type="PIRNR" id="PIRNR003101"/>
    </source>
</evidence>
<organism evidence="9 10">
    <name type="scientific">Candidatus Rhodoblastus alkanivorans</name>
    <dbReference type="NCBI Taxonomy" id="2954117"/>
    <lineage>
        <taxon>Bacteria</taxon>
        <taxon>Pseudomonadati</taxon>
        <taxon>Pseudomonadota</taxon>
        <taxon>Alphaproteobacteria</taxon>
        <taxon>Hyphomicrobiales</taxon>
        <taxon>Rhodoblastaceae</taxon>
        <taxon>Rhodoblastus</taxon>
    </lineage>
</organism>
<dbReference type="Pfam" id="PF02491">
    <property type="entry name" value="SHS2_FTSA"/>
    <property type="match status" value="1"/>
</dbReference>
<reference evidence="9" key="1">
    <citation type="journal article" date="2022" name="ISME J.">
        <title>Identification of active gaseous-alkane degraders at natural gas seeps.</title>
        <authorList>
            <person name="Farhan Ul Haque M."/>
            <person name="Hernandez M."/>
            <person name="Crombie A.T."/>
            <person name="Murrell J.C."/>
        </authorList>
    </citation>
    <scope>NUCLEOTIDE SEQUENCE</scope>
    <source>
        <strain evidence="9">PC2</strain>
    </source>
</reference>
<accession>A0ABS9ZA72</accession>
<evidence type="ECO:0000256" key="1">
    <source>
        <dbReference type="ARBA" id="ARBA00022475"/>
    </source>
</evidence>
<feature type="domain" description="SHS2" evidence="8">
    <location>
        <begin position="21"/>
        <end position="216"/>
    </location>
</feature>
<dbReference type="Gene3D" id="3.30.420.40">
    <property type="match status" value="1"/>
</dbReference>
<protein>
    <recommendedName>
        <fullName evidence="5 6">Cell division protein FtsA</fullName>
    </recommendedName>
</protein>
<proteinExistence type="inferred from homology"/>
<keyword evidence="3 5" id="KW-0472">Membrane</keyword>
<keyword evidence="4 5" id="KW-0131">Cell cycle</keyword>
<name>A0ABS9ZA72_9HYPH</name>
<dbReference type="PANTHER" id="PTHR32432:SF4">
    <property type="entry name" value="CELL DIVISION PROTEIN FTSA"/>
    <property type="match status" value="1"/>
</dbReference>
<dbReference type="InterPro" id="IPR050696">
    <property type="entry name" value="FtsA/MreB"/>
</dbReference>
<dbReference type="RefSeq" id="WP_243067873.1">
    <property type="nucleotide sequence ID" value="NZ_JAIVFK010000024.1"/>
</dbReference>
<keyword evidence="1 5" id="KW-1003">Cell membrane</keyword>
<evidence type="ECO:0000256" key="4">
    <source>
        <dbReference type="ARBA" id="ARBA00023306"/>
    </source>
</evidence>
<gene>
    <name evidence="5 9" type="primary">ftsA</name>
    <name evidence="9" type="ORF">K2U94_14515</name>
</gene>
<evidence type="ECO:0000256" key="2">
    <source>
        <dbReference type="ARBA" id="ARBA00022618"/>
    </source>
</evidence>
<keyword evidence="10" id="KW-1185">Reference proteome</keyword>
<dbReference type="EMBL" id="JAIVFP010000001">
    <property type="protein sequence ID" value="MCI4683956.1"/>
    <property type="molecule type" value="Genomic_DNA"/>
</dbReference>
<comment type="subunit">
    <text evidence="5">Self-interacts. Interacts with FtsZ.</text>
</comment>
<dbReference type="SUPFAM" id="SSF53067">
    <property type="entry name" value="Actin-like ATPase domain"/>
    <property type="match status" value="2"/>
</dbReference>
<feature type="region of interest" description="Disordered" evidence="7">
    <location>
        <begin position="287"/>
        <end position="307"/>
    </location>
</feature>
<sequence>MAASVHLPRIKPISSRKSSILCVLDVGASKVVCLIAKLIPAEPSDLLRGRTHRTRILGIGHQRSRGIKGGVVIDMDEAEAAVRLAVDAAERMAKAQVESVIVANHGGRLGSAYFHAQVPLVKGVSEGDIHRVLEATSVRTARHGRAILHSVPTGFNLDGAAGIRDPKGMMGESLGADLHVVSADAPALSNLLLAIERCHLSIEAVVATPYASGLAVLVDDEAVLGATVLDLGGGSVSIGAFRDGRLAHSDAFAVGGKHITMDIARGLNTRLADAERLKTLYGSAISSPSDDRETLAAPQVGDEGDSPIHISKSQLTRIIRPRVEEILELARDRLKAAGFPPTSGGRIVLTGGASQLTGLPEAARRILGGQIRVGRPLGVQGMPESAKSPGFSAAVGLLVYPQFSSVEYFEPSRSGAGGERRPAGYFGRVGRWIKESF</sequence>
<dbReference type="Proteomes" id="UP001139104">
    <property type="component" value="Unassembled WGS sequence"/>
</dbReference>
<dbReference type="GO" id="GO:0051301">
    <property type="term" value="P:cell division"/>
    <property type="evidence" value="ECO:0007669"/>
    <property type="project" value="UniProtKB-KW"/>
</dbReference>
<dbReference type="PIRSF" id="PIRSF003101">
    <property type="entry name" value="FtsA"/>
    <property type="match status" value="1"/>
</dbReference>
<dbReference type="PANTHER" id="PTHR32432">
    <property type="entry name" value="CELL DIVISION PROTEIN FTSA-RELATED"/>
    <property type="match status" value="1"/>
</dbReference>
<keyword evidence="2 5" id="KW-0132">Cell division</keyword>
<dbReference type="Pfam" id="PF14450">
    <property type="entry name" value="FtsA"/>
    <property type="match status" value="1"/>
</dbReference>
<evidence type="ECO:0000259" key="8">
    <source>
        <dbReference type="SMART" id="SM00842"/>
    </source>
</evidence>